<evidence type="ECO:0000259" key="12">
    <source>
        <dbReference type="PROSITE" id="PS50928"/>
    </source>
</evidence>
<name>A0A399JGG8_9MICC</name>
<evidence type="ECO:0000256" key="4">
    <source>
        <dbReference type="ARBA" id="ARBA00022475"/>
    </source>
</evidence>
<comment type="caution">
    <text evidence="13">The sequence shown here is derived from an EMBL/GenBank/DDBJ whole genome shotgun (WGS) entry which is preliminary data.</text>
</comment>
<dbReference type="Gene3D" id="1.20.58.370">
    <property type="entry name" value="MalF N-terminal region-like"/>
    <property type="match status" value="1"/>
</dbReference>
<accession>A0A399JGG8</accession>
<sequence>MTQTASPGPAPSGIDAPATPDAPTPRRRGDRVGPSLGPFLLKLALVGIFDALVLLLLMLLLGKRDWALFGVVLVAAIAINVIYLRKGALPAKYLTPGVVFLLIFQIFTLVYTCYVAFTNYSTGHVLTKPAAVQALLSQNQTRVPDSPAYPLTVVSKGSELGFLVVDPVSGKAQLGTSTQPLTEVPADVKDGKAVSTEGWQSLSFADILAKQKDVFGLTVQRTEDAADGTLRTQDGRTGYQFVSGLRYDEAAGTLTDTAQGTVYTDGGKGAFVSSTGEALMPGWSVNVGTENFTRAFTEESIRGPLLKVTLWTFAFALLSVATTFGLGMFLAVVFNKKGMRGRKIYQAIMILPYAFPAFLAAMVWAGMYSKSFGFFNRVLLGGAQIPWLEDPTLAKIAVLLLNLWLGFPYMFLVCLGALQSIPDELEEAAKTDGATAWQAFRLIKFPLLLVSVAPLLIASFAFNFNNFNVIYMLTGGGPRDMDASIPVGETDILISLVYKVAFTGQERDYGLASAFSIIIFVIVAIISIVSFRRTKALEEVN</sequence>
<protein>
    <recommendedName>
        <fullName evidence="10">Maltose/maltodextrin transport system permease protein</fullName>
    </recommendedName>
</protein>
<feature type="domain" description="ABC transmembrane type-1" evidence="12">
    <location>
        <begin position="309"/>
        <end position="530"/>
    </location>
</feature>
<evidence type="ECO:0000256" key="10">
    <source>
        <dbReference type="RuleBase" id="RU367050"/>
    </source>
</evidence>
<keyword evidence="5 10" id="KW-0762">Sugar transport</keyword>
<gene>
    <name evidence="13" type="ORF">DWB68_02690</name>
</gene>
<dbReference type="PANTHER" id="PTHR47314:SF1">
    <property type="entry name" value="MALTOSE_MALTODEXTRIN TRANSPORT SYSTEM PERMEASE PROTEIN MALF"/>
    <property type="match status" value="1"/>
</dbReference>
<dbReference type="PANTHER" id="PTHR47314">
    <property type="entry name" value="MALTOSE/MALTODEXTRIN TRANSPORT SYSTEM PERMEASE PROTEIN MALF"/>
    <property type="match status" value="1"/>
</dbReference>
<proteinExistence type="inferred from homology"/>
<dbReference type="InterPro" id="IPR035277">
    <property type="entry name" value="MalF_N"/>
</dbReference>
<evidence type="ECO:0000256" key="9">
    <source>
        <dbReference type="RuleBase" id="RU363032"/>
    </source>
</evidence>
<organism evidence="13 14">
    <name type="scientific">Galactobacter valiniphilus</name>
    <dbReference type="NCBI Taxonomy" id="2676122"/>
    <lineage>
        <taxon>Bacteria</taxon>
        <taxon>Bacillati</taxon>
        <taxon>Actinomycetota</taxon>
        <taxon>Actinomycetes</taxon>
        <taxon>Micrococcales</taxon>
        <taxon>Micrococcaceae</taxon>
        <taxon>Galactobacter</taxon>
    </lineage>
</organism>
<comment type="similarity">
    <text evidence="2 10">Belongs to the binding-protein-dependent transport system permease family. MalFG subfamily.</text>
</comment>
<dbReference type="PROSITE" id="PS50928">
    <property type="entry name" value="ABC_TM1"/>
    <property type="match status" value="1"/>
</dbReference>
<evidence type="ECO:0000313" key="13">
    <source>
        <dbReference type="EMBL" id="RII43232.1"/>
    </source>
</evidence>
<dbReference type="InterPro" id="IPR000515">
    <property type="entry name" value="MetI-like"/>
</dbReference>
<keyword evidence="7 9" id="KW-1133">Transmembrane helix</keyword>
<feature type="transmembrane region" description="Helical" evidence="9">
    <location>
        <begin position="347"/>
        <end position="367"/>
    </location>
</feature>
<dbReference type="Pfam" id="PF16296">
    <property type="entry name" value="TM_PBP2_N"/>
    <property type="match status" value="1"/>
</dbReference>
<evidence type="ECO:0000256" key="5">
    <source>
        <dbReference type="ARBA" id="ARBA00022597"/>
    </source>
</evidence>
<dbReference type="GO" id="GO:0015423">
    <property type="term" value="F:ABC-type maltose transporter activity"/>
    <property type="evidence" value="ECO:0007669"/>
    <property type="project" value="TreeGrafter"/>
</dbReference>
<feature type="transmembrane region" description="Helical" evidence="9">
    <location>
        <begin position="509"/>
        <end position="531"/>
    </location>
</feature>
<evidence type="ECO:0000256" key="7">
    <source>
        <dbReference type="ARBA" id="ARBA00022989"/>
    </source>
</evidence>
<dbReference type="Gene3D" id="3.10.650.10">
    <property type="entry name" value="MalF N-terminal region-like"/>
    <property type="match status" value="1"/>
</dbReference>
<feature type="transmembrane region" description="Helical" evidence="9">
    <location>
        <begin position="66"/>
        <end position="84"/>
    </location>
</feature>
<dbReference type="CDD" id="cd06261">
    <property type="entry name" value="TM_PBP2"/>
    <property type="match status" value="1"/>
</dbReference>
<keyword evidence="6 9" id="KW-0812">Transmembrane</keyword>
<dbReference type="Gene3D" id="1.10.3720.10">
    <property type="entry name" value="MetI-like"/>
    <property type="match status" value="1"/>
</dbReference>
<dbReference type="InterPro" id="IPR032550">
    <property type="entry name" value="TM_PBP2_N"/>
</dbReference>
<feature type="region of interest" description="Disordered" evidence="11">
    <location>
        <begin position="1"/>
        <end position="29"/>
    </location>
</feature>
<feature type="transmembrane region" description="Helical" evidence="9">
    <location>
        <begin position="439"/>
        <end position="462"/>
    </location>
</feature>
<dbReference type="Proteomes" id="UP000265419">
    <property type="component" value="Unassembled WGS sequence"/>
</dbReference>
<dbReference type="GO" id="GO:0042956">
    <property type="term" value="P:maltodextrin transmembrane transport"/>
    <property type="evidence" value="ECO:0007669"/>
    <property type="project" value="TreeGrafter"/>
</dbReference>
<feature type="transmembrane region" description="Helical" evidence="9">
    <location>
        <begin position="96"/>
        <end position="117"/>
    </location>
</feature>
<dbReference type="AlphaFoldDB" id="A0A399JGG8"/>
<evidence type="ECO:0000256" key="3">
    <source>
        <dbReference type="ARBA" id="ARBA00022448"/>
    </source>
</evidence>
<comment type="function">
    <text evidence="10">Part of the ABC transporter complex MalEFGK involved in maltose/maltodextrin import. Probably responsible for the translocation of the substrate across the membrane.</text>
</comment>
<dbReference type="InterPro" id="IPR035906">
    <property type="entry name" value="MetI-like_sf"/>
</dbReference>
<keyword evidence="8 9" id="KW-0472">Membrane</keyword>
<dbReference type="EMBL" id="QQXK01000004">
    <property type="protein sequence ID" value="RII43232.1"/>
    <property type="molecule type" value="Genomic_DNA"/>
</dbReference>
<keyword evidence="4 10" id="KW-1003">Cell membrane</keyword>
<evidence type="ECO:0000256" key="2">
    <source>
        <dbReference type="ARBA" id="ARBA00009047"/>
    </source>
</evidence>
<evidence type="ECO:0000256" key="6">
    <source>
        <dbReference type="ARBA" id="ARBA00022692"/>
    </source>
</evidence>
<dbReference type="GO" id="GO:1990060">
    <property type="term" value="C:maltose transport complex"/>
    <property type="evidence" value="ECO:0007669"/>
    <property type="project" value="TreeGrafter"/>
</dbReference>
<comment type="subcellular location">
    <subcellularLocation>
        <location evidence="1 9">Cell membrane</location>
        <topology evidence="1 9">Multi-pass membrane protein</topology>
    </subcellularLocation>
</comment>
<feature type="transmembrane region" description="Helical" evidence="9">
    <location>
        <begin position="36"/>
        <end position="60"/>
    </location>
</feature>
<keyword evidence="3 9" id="KW-0813">Transport</keyword>
<evidence type="ECO:0000256" key="8">
    <source>
        <dbReference type="ARBA" id="ARBA00023136"/>
    </source>
</evidence>
<reference evidence="13 14" key="1">
    <citation type="submission" date="2018-07" db="EMBL/GenBank/DDBJ databases">
        <title>Arthrobacter sp. nov., isolated from raw cow's milk with high bacterial count.</title>
        <authorList>
            <person name="Hahne J."/>
            <person name="Isele D."/>
            <person name="Lipski A."/>
        </authorList>
    </citation>
    <scope>NUCLEOTIDE SEQUENCE [LARGE SCALE GENOMIC DNA]</scope>
    <source>
        <strain evidence="13 14">JZ R-35</strain>
    </source>
</reference>
<evidence type="ECO:0000256" key="1">
    <source>
        <dbReference type="ARBA" id="ARBA00004651"/>
    </source>
</evidence>
<dbReference type="Pfam" id="PF00528">
    <property type="entry name" value="BPD_transp_1"/>
    <property type="match status" value="1"/>
</dbReference>
<dbReference type="SUPFAM" id="SSF160964">
    <property type="entry name" value="MalF N-terminal region-like"/>
    <property type="match status" value="1"/>
</dbReference>
<dbReference type="SUPFAM" id="SSF161098">
    <property type="entry name" value="MetI-like"/>
    <property type="match status" value="1"/>
</dbReference>
<feature type="transmembrane region" description="Helical" evidence="9">
    <location>
        <begin position="396"/>
        <end position="418"/>
    </location>
</feature>
<keyword evidence="14" id="KW-1185">Reference proteome</keyword>
<evidence type="ECO:0000313" key="14">
    <source>
        <dbReference type="Proteomes" id="UP000265419"/>
    </source>
</evidence>
<feature type="transmembrane region" description="Helical" evidence="9">
    <location>
        <begin position="310"/>
        <end position="335"/>
    </location>
</feature>
<dbReference type="RefSeq" id="WP_119423604.1">
    <property type="nucleotide sequence ID" value="NZ_QQXK01000004.1"/>
</dbReference>
<evidence type="ECO:0000256" key="11">
    <source>
        <dbReference type="SAM" id="MobiDB-lite"/>
    </source>
</evidence>
<dbReference type="InterPro" id="IPR047103">
    <property type="entry name" value="MalF_P2_sf"/>
</dbReference>
<dbReference type="Gene3D" id="2.40.430.10">
    <property type="entry name" value="D-maltodextrin-binding protein, MBP"/>
    <property type="match status" value="1"/>
</dbReference>